<feature type="region of interest" description="Disordered" evidence="2">
    <location>
        <begin position="1"/>
        <end position="27"/>
    </location>
</feature>
<dbReference type="SUPFAM" id="SSF51197">
    <property type="entry name" value="Clavaminate synthase-like"/>
    <property type="match status" value="1"/>
</dbReference>
<keyword evidence="5" id="KW-1185">Reference proteome</keyword>
<organism evidence="4 5">
    <name type="scientific">Symbiodinium natans</name>
    <dbReference type="NCBI Taxonomy" id="878477"/>
    <lineage>
        <taxon>Eukaryota</taxon>
        <taxon>Sar</taxon>
        <taxon>Alveolata</taxon>
        <taxon>Dinophyceae</taxon>
        <taxon>Suessiales</taxon>
        <taxon>Symbiodiniaceae</taxon>
        <taxon>Symbiodinium</taxon>
    </lineage>
</organism>
<dbReference type="InterPro" id="IPR027450">
    <property type="entry name" value="AlkB-like"/>
</dbReference>
<dbReference type="InterPro" id="IPR010323">
    <property type="entry name" value="DUF924"/>
</dbReference>
<dbReference type="Gene3D" id="3.40.50.1820">
    <property type="entry name" value="alpha/beta hydrolase"/>
    <property type="match status" value="1"/>
</dbReference>
<dbReference type="Pfam" id="PF13516">
    <property type="entry name" value="LRR_6"/>
    <property type="match status" value="2"/>
</dbReference>
<dbReference type="SUPFAM" id="SSF53474">
    <property type="entry name" value="alpha/beta-Hydrolases"/>
    <property type="match status" value="1"/>
</dbReference>
<dbReference type="SUPFAM" id="SSF52047">
    <property type="entry name" value="RNI-like"/>
    <property type="match status" value="1"/>
</dbReference>
<evidence type="ECO:0000259" key="3">
    <source>
        <dbReference type="PROSITE" id="PS51471"/>
    </source>
</evidence>
<dbReference type="Gene3D" id="2.60.120.590">
    <property type="entry name" value="Alpha-ketoglutarate-dependent dioxygenase AlkB-like"/>
    <property type="match status" value="1"/>
</dbReference>
<name>A0A812JMS9_9DINO</name>
<dbReference type="SMART" id="SM00368">
    <property type="entry name" value="LRR_RI"/>
    <property type="match status" value="5"/>
</dbReference>
<dbReference type="Gene3D" id="1.25.40.10">
    <property type="entry name" value="Tetratricopeptide repeat domain"/>
    <property type="match status" value="1"/>
</dbReference>
<feature type="compositionally biased region" description="Low complexity" evidence="2">
    <location>
        <begin position="830"/>
        <end position="839"/>
    </location>
</feature>
<evidence type="ECO:0000313" key="4">
    <source>
        <dbReference type="EMBL" id="CAE7211886.1"/>
    </source>
</evidence>
<dbReference type="PANTHER" id="PTHR24111:SF0">
    <property type="entry name" value="LEUCINE-RICH REPEAT-CONTAINING PROTEIN"/>
    <property type="match status" value="1"/>
</dbReference>
<proteinExistence type="predicted"/>
<accession>A0A812JMS9</accession>
<dbReference type="SUPFAM" id="SSF48452">
    <property type="entry name" value="TPR-like"/>
    <property type="match status" value="1"/>
</dbReference>
<dbReference type="InterPro" id="IPR005645">
    <property type="entry name" value="FSH-like_dom"/>
</dbReference>
<evidence type="ECO:0000256" key="1">
    <source>
        <dbReference type="ARBA" id="ARBA00022737"/>
    </source>
</evidence>
<feature type="region of interest" description="Disordered" evidence="2">
    <location>
        <begin position="734"/>
        <end position="758"/>
    </location>
</feature>
<dbReference type="InterPro" id="IPR005123">
    <property type="entry name" value="Oxoglu/Fe-dep_dioxygenase_dom"/>
</dbReference>
<dbReference type="OrthoDB" id="414690at2759"/>
<feature type="domain" description="Fe2OG dioxygenase" evidence="3">
    <location>
        <begin position="595"/>
        <end position="697"/>
    </location>
</feature>
<reference evidence="4" key="1">
    <citation type="submission" date="2021-02" db="EMBL/GenBank/DDBJ databases">
        <authorList>
            <person name="Dougan E. K."/>
            <person name="Rhodes N."/>
            <person name="Thang M."/>
            <person name="Chan C."/>
        </authorList>
    </citation>
    <scope>NUCLEOTIDE SEQUENCE</scope>
</reference>
<feature type="region of interest" description="Disordered" evidence="2">
    <location>
        <begin position="823"/>
        <end position="858"/>
    </location>
</feature>
<dbReference type="InterPro" id="IPR011990">
    <property type="entry name" value="TPR-like_helical_dom_sf"/>
</dbReference>
<dbReference type="InterPro" id="IPR001611">
    <property type="entry name" value="Leu-rich_rpt"/>
</dbReference>
<dbReference type="Pfam" id="PF06041">
    <property type="entry name" value="DUF924"/>
    <property type="match status" value="1"/>
</dbReference>
<dbReference type="PANTHER" id="PTHR24111">
    <property type="entry name" value="LEUCINE-RICH REPEAT-CONTAINING PROTEIN 34"/>
    <property type="match status" value="1"/>
</dbReference>
<dbReference type="Pfam" id="PF03959">
    <property type="entry name" value="FSH1"/>
    <property type="match status" value="1"/>
</dbReference>
<sequence length="2009" mass="220071">MAALAVGSLEGPHVGAEEDSQRLLKTDSPEKQNALMLRVRSSQAWCLALMGTLALVLGAGLTYKSGVLGPPRSDVSPGPMEPSEGSGLIWLAKHVGKELPANFEDTMVSRGPTGLAAPSASKRSLRDIVRAIRIYRSRRKEESQKLNTANCVNTVWDMANFMGWAGLSIDALAIKGLCPDKADDKSCGATSVSLAVNLLWVLANAVQIPLWCLPSDAPLENSAQVGCVGTMATFFASILQITSDGLAMRTACDLGPKLEDFIPAVADFKAKVHARILDLKSQPFELPSQPRHQQSRNGTALLPPERWQDLRARFLQDIALLGPDETRKNELGACAMMTMQIVNDFPFLGIDVWSATMDCKKAATVNKLNKDYGLFQGDMPESTVKACTSDSLGIIGSFVNLATDIAVLISVCPGPKSRPKKTPCVAASTDITSLAFGLGGWATTVDESCNSGMYEPPKEKPPKGERTAHVGASVGRAPNFSRYPGGEEDVAGLGAGDSELLAKFLTEEEADGAFKALCPGGEIEYQQWYHMPDKKKPYEPLKRLQRVKVAMADPEEQGLPWYRFPVNDQQRYGILPMSPTVRMLCDRVNKRLDASFNHAVVLYYADGNECIGYHKDKTLDLDENSSIVSISLGRPGRPYVLRDDIFNPTTEMEVLLPHGGLFKLGPQTNKTFYHAVRQTPAAENAGARVSVTFRHVTSYEKSGALTGKGSDFPTLNWPAQLNGQHRLDEDLDQELERPETTTTPKASTATKKATGPQLSSADVELLRECLAEASLEDFFEANDLKGAGLAARALLLEKVGETRSAALSKALGGRIGEAYHTWKKAKQAQKEPPAAKPVAPQEPGPTTPAPAQPVSAAPASAPRWSLGALMSRWLWGEPDPTPEELLSFWFGDEPYKFRGGLWWRGIDPASPHDGQEGTDKRIFDKYSALIRSCQKGLASSKVASWTGTTAGTAALVVLLDQMPRNAFRGTAEMFAYDVLAQDIAKELLKCESLPWPHATFAHVALMHSEDVATVEEAALGLLRLASEVEPHIANRLKSMHNEAKTHSSVLRSFGRYPHRNELLGRQSSDAELAWLRPKNLPSWAQSVRPKYQQKLEPSTKEAEMVPAVESGPKLRILVLHSNRQNAADFKRKTRSPLQPLEAVADLHFLDGPHAYTPMGEANDSIGKMGANAPKNRSWWNSTDDPATMRYVGIEKTLEHVENAFREHGPFDGIIGFSQGGCLAGVLAAMQPRGHIKFSFCVTISGFYCRDVEYCKLMLEEVPKNHRPEEVQVKAGAISMPSFHSWGLEDQLVEPWRSEKLAESFKDPRVVPHKADHFAQGRLHWPIASIVQWLKETGLLKLAAARPEIPKQEDKSTWARLMKGSGVAGVTKDDVEEVVAEALDSKSLQQLVDRALALLPWNSKVAQPQAAYWIIIAVATNPNYENQATLLPELVATGGWKSVVHLQTFLEEQESTPANESLQTAIVQLFGKQLSEDASVVNEWRACEDDHKALGMQPAVSACARHAPRFGGSVRKLALRVAADVHSRNGGHVGDDLRQQQPELSVMYRKLLSDIITLLDEFSEAGLAHQKGDRRSQWRLGGLDLKTFGELRASPLSDAVLHPEPQPVDISTKEEMMPLYSFLQSGENFQPNINDDLVFTKGTITRDKRLDLCKQVIGPQGVEDLMQALFVNQEAGLVQHLLLGNNVCGNDLPRRIADLIREDKASLSTWYIAGNRITAEGLKPLCEVLRGDQVVHQLWLKRNPLHKEGAVLLADMLRSNRTLQVLDLVNCGLMDEGAEAIVQGLEGSSLKHLYLDGNGLTAKTAGMIAKAGSDLETLSLGMNRLYDEGAAAVAENLSPSVRRLCLAAVGMGVPGAKAVGELLKKNRTLRFLDLGLLKATGALKEVPNRITDEGTEIIAGALEENKSLNALLLVHNTIHQAGIKALQVAISKHPCMVKLELEQLGIPFNELTREEIRHRLASNRRKLQEEPAEWAQVKEALDPKHLEEIKSVYRMGNTYSPGPNADPDFW</sequence>
<dbReference type="InterPro" id="IPR037151">
    <property type="entry name" value="AlkB-like_sf"/>
</dbReference>
<dbReference type="Proteomes" id="UP000604046">
    <property type="component" value="Unassembled WGS sequence"/>
</dbReference>
<feature type="compositionally biased region" description="Pro residues" evidence="2">
    <location>
        <begin position="840"/>
        <end position="851"/>
    </location>
</feature>
<evidence type="ECO:0000256" key="2">
    <source>
        <dbReference type="SAM" id="MobiDB-lite"/>
    </source>
</evidence>
<dbReference type="Gene3D" id="1.20.58.320">
    <property type="entry name" value="TPR-like"/>
    <property type="match status" value="1"/>
</dbReference>
<dbReference type="InterPro" id="IPR052201">
    <property type="entry name" value="LRR-containing_regulator"/>
</dbReference>
<feature type="compositionally biased region" description="Low complexity" evidence="2">
    <location>
        <begin position="740"/>
        <end position="754"/>
    </location>
</feature>
<dbReference type="InterPro" id="IPR029058">
    <property type="entry name" value="AB_hydrolase_fold"/>
</dbReference>
<comment type="caution">
    <text evidence="4">The sequence shown here is derived from an EMBL/GenBank/DDBJ whole genome shotgun (WGS) entry which is preliminary data.</text>
</comment>
<keyword evidence="1" id="KW-0677">Repeat</keyword>
<protein>
    <recommendedName>
        <fullName evidence="3">Fe2OG dioxygenase domain-containing protein</fullName>
    </recommendedName>
</protein>
<dbReference type="Gene3D" id="3.80.10.10">
    <property type="entry name" value="Ribonuclease Inhibitor"/>
    <property type="match status" value="2"/>
</dbReference>
<dbReference type="PROSITE" id="PS51471">
    <property type="entry name" value="FE2OG_OXY"/>
    <property type="match status" value="1"/>
</dbReference>
<dbReference type="EMBL" id="CAJNDS010000491">
    <property type="protein sequence ID" value="CAE7211886.1"/>
    <property type="molecule type" value="Genomic_DNA"/>
</dbReference>
<gene>
    <name evidence="4" type="ORF">SNAT2548_LOCUS7158</name>
</gene>
<feature type="compositionally biased region" description="Basic and acidic residues" evidence="2">
    <location>
        <begin position="15"/>
        <end position="27"/>
    </location>
</feature>
<dbReference type="InterPro" id="IPR032675">
    <property type="entry name" value="LRR_dom_sf"/>
</dbReference>
<dbReference type="Pfam" id="PF13532">
    <property type="entry name" value="2OG-FeII_Oxy_2"/>
    <property type="match status" value="1"/>
</dbReference>
<evidence type="ECO:0000313" key="5">
    <source>
        <dbReference type="Proteomes" id="UP000604046"/>
    </source>
</evidence>